<dbReference type="Gene3D" id="1.25.40.10">
    <property type="entry name" value="Tetratricopeptide repeat domain"/>
    <property type="match status" value="1"/>
</dbReference>
<dbReference type="PANTHER" id="PTHR44688:SF16">
    <property type="entry name" value="DNA-BINDING TRANSCRIPTIONAL ACTIVATOR DEVR_DOSR"/>
    <property type="match status" value="1"/>
</dbReference>
<dbReference type="InterPro" id="IPR000792">
    <property type="entry name" value="Tscrpt_reg_LuxR_C"/>
</dbReference>
<keyword evidence="6" id="KW-1185">Reference proteome</keyword>
<dbReference type="SMART" id="SM00421">
    <property type="entry name" value="HTH_LUXR"/>
    <property type="match status" value="1"/>
</dbReference>
<dbReference type="Pfam" id="PF17874">
    <property type="entry name" value="TPR_MalT"/>
    <property type="match status" value="1"/>
</dbReference>
<evidence type="ECO:0000259" key="4">
    <source>
        <dbReference type="PROSITE" id="PS50043"/>
    </source>
</evidence>
<dbReference type="InterPro" id="IPR059106">
    <property type="entry name" value="WHD_MalT"/>
</dbReference>
<dbReference type="InterPro" id="IPR011990">
    <property type="entry name" value="TPR-like_helical_dom_sf"/>
</dbReference>
<dbReference type="OrthoDB" id="136365at2"/>
<dbReference type="EMBL" id="FNSA01000003">
    <property type="protein sequence ID" value="SED63002.1"/>
    <property type="molecule type" value="Genomic_DNA"/>
</dbReference>
<dbReference type="InterPro" id="IPR041664">
    <property type="entry name" value="AAA_16"/>
</dbReference>
<dbReference type="InterPro" id="IPR016032">
    <property type="entry name" value="Sig_transdc_resp-reg_C-effctor"/>
</dbReference>
<reference evidence="6" key="1">
    <citation type="submission" date="2016-10" db="EMBL/GenBank/DDBJ databases">
        <authorList>
            <person name="Varghese N."/>
            <person name="Submissions S."/>
        </authorList>
    </citation>
    <scope>NUCLEOTIDE SEQUENCE [LARGE SCALE GENOMIC DNA]</scope>
    <source>
        <strain evidence="6">DSM 44234</strain>
    </source>
</reference>
<feature type="domain" description="HTH luxR-type" evidence="4">
    <location>
        <begin position="825"/>
        <end position="890"/>
    </location>
</feature>
<dbReference type="PRINTS" id="PR00038">
    <property type="entry name" value="HTHLUXR"/>
</dbReference>
<protein>
    <submittedName>
        <fullName evidence="5">LuxR family transcriptional regulator, maltose regulon positive regulatory protein</fullName>
    </submittedName>
</protein>
<evidence type="ECO:0000313" key="6">
    <source>
        <dbReference type="Proteomes" id="UP000182241"/>
    </source>
</evidence>
<accession>A0A1H5C880</accession>
<dbReference type="SUPFAM" id="SSF46894">
    <property type="entry name" value="C-terminal effector domain of the bipartite response regulators"/>
    <property type="match status" value="1"/>
</dbReference>
<dbReference type="RefSeq" id="WP_068742445.1">
    <property type="nucleotide sequence ID" value="NZ_CBDRGN010000002.1"/>
</dbReference>
<dbReference type="PROSITE" id="PS00622">
    <property type="entry name" value="HTH_LUXR_1"/>
    <property type="match status" value="1"/>
</dbReference>
<dbReference type="Gene3D" id="3.40.50.300">
    <property type="entry name" value="P-loop containing nucleotide triphosphate hydrolases"/>
    <property type="match status" value="1"/>
</dbReference>
<dbReference type="InterPro" id="IPR027417">
    <property type="entry name" value="P-loop_NTPase"/>
</dbReference>
<evidence type="ECO:0000256" key="2">
    <source>
        <dbReference type="ARBA" id="ARBA00023125"/>
    </source>
</evidence>
<dbReference type="Pfam" id="PF25873">
    <property type="entry name" value="WHD_MalT"/>
    <property type="match status" value="1"/>
</dbReference>
<gene>
    <name evidence="5" type="ORF">SAMN04489793_5346</name>
</gene>
<dbReference type="STRING" id="57704.SAMN04489793_5346"/>
<dbReference type="CDD" id="cd06170">
    <property type="entry name" value="LuxR_C_like"/>
    <property type="match status" value="1"/>
</dbReference>
<dbReference type="Proteomes" id="UP000182241">
    <property type="component" value="Unassembled WGS sequence"/>
</dbReference>
<dbReference type="Pfam" id="PF00196">
    <property type="entry name" value="GerE"/>
    <property type="match status" value="1"/>
</dbReference>
<dbReference type="PROSITE" id="PS50043">
    <property type="entry name" value="HTH_LUXR_2"/>
    <property type="match status" value="1"/>
</dbReference>
<keyword evidence="2" id="KW-0238">DNA-binding</keyword>
<keyword evidence="1" id="KW-0805">Transcription regulation</keyword>
<proteinExistence type="predicted"/>
<dbReference type="Gene3D" id="1.10.10.10">
    <property type="entry name" value="Winged helix-like DNA-binding domain superfamily/Winged helix DNA-binding domain"/>
    <property type="match status" value="1"/>
</dbReference>
<dbReference type="AlphaFoldDB" id="A0A1H5C880"/>
<dbReference type="SUPFAM" id="SSF52540">
    <property type="entry name" value="P-loop containing nucleoside triphosphate hydrolases"/>
    <property type="match status" value="1"/>
</dbReference>
<dbReference type="InterPro" id="IPR036388">
    <property type="entry name" value="WH-like_DNA-bd_sf"/>
</dbReference>
<keyword evidence="3" id="KW-0804">Transcription</keyword>
<evidence type="ECO:0000256" key="3">
    <source>
        <dbReference type="ARBA" id="ARBA00023163"/>
    </source>
</evidence>
<organism evidence="5 6">
    <name type="scientific">Tsukamurella tyrosinosolvens</name>
    <dbReference type="NCBI Taxonomy" id="57704"/>
    <lineage>
        <taxon>Bacteria</taxon>
        <taxon>Bacillati</taxon>
        <taxon>Actinomycetota</taxon>
        <taxon>Actinomycetes</taxon>
        <taxon>Mycobacteriales</taxon>
        <taxon>Tsukamurellaceae</taxon>
        <taxon>Tsukamurella</taxon>
    </lineage>
</organism>
<sequence>MDTSVLTTRLTPALPPRGLVARVRLLQTLERHADVRLTLVHAPAGFGKSALAAQWRERLQADGAAVAWLSIDGDEPVLSFLAHVVAAVSRVAPDAVGDLSAMLNDVGIPAEHYVLTSLINGLQRADRPVLLIIDDWHRVTTRETVSALEYLIVNGGSGLRVLVTSRSRAGLPLSRMLITDELLEIDSAQLRFDDDESRSLLTGLGADTGVSTMDLIRSTDGWVAALKLAALSLRSGDPQAPVDAVGHRAVGDFLAENVLDALDPDVHDFLLATCLPERVCGPLADALTGSRDGLARLEDVERRDLFLDRMADDATWFRYHHLFADFLRRRLAVTDAGRVAELHARASDWFAENGMIGEAVHHAMAAGRADDAADLVEREAMRLIEDSRMVAVLQLIDRLPAGAIGDRPRLLMAVSWANCLLQRSAAAQLALDQLRYSFTAPDDGGDRHQREVEADVVQACIDVFADRPAAVDHLVGGAIAAPDEHRPFVIGVAANLRTVVLIHDEEFARAEDLQAWARTFHDLTAGRFPAVYGRCLASVAAYSQWKTRRAEELLRSALATARDSAGAHSHAAQLAAALLAELQYEQDRVDEAERLSAEAARLGSDGGLVEFMSASYRTRARIRDARGARSEALSLLTEGSDAAVRLELPRLHAELSLERVRFLVDDGDLGRAHALVQSMPRPTGRQDGVSRALEHARTLAAAIMDSAEGRHAAAVAGLTVALEKTDPVRNPRKETSTRIALAGVLHAAGRVQQAIRTIAPALELGARAGLRRSFLDAGADVVALLHRVQTSPTEHAGALDLGAIPATYLADLVDRTGGAVANRNLSPALKQLSAREIEILRLVDRGYTNARIATELCVAVNTIKWHLKNINIKLGVSTRGESVALVRQSRLLG</sequence>
<dbReference type="PANTHER" id="PTHR44688">
    <property type="entry name" value="DNA-BINDING TRANSCRIPTIONAL ACTIVATOR DEVR_DOSR"/>
    <property type="match status" value="1"/>
</dbReference>
<dbReference type="GO" id="GO:0003677">
    <property type="term" value="F:DNA binding"/>
    <property type="evidence" value="ECO:0007669"/>
    <property type="project" value="UniProtKB-KW"/>
</dbReference>
<name>A0A1H5C880_TSUTY</name>
<dbReference type="InterPro" id="IPR041617">
    <property type="entry name" value="TPR_MalT"/>
</dbReference>
<evidence type="ECO:0000256" key="1">
    <source>
        <dbReference type="ARBA" id="ARBA00023015"/>
    </source>
</evidence>
<evidence type="ECO:0000313" key="5">
    <source>
        <dbReference type="EMBL" id="SED63002.1"/>
    </source>
</evidence>
<dbReference type="Pfam" id="PF13191">
    <property type="entry name" value="AAA_16"/>
    <property type="match status" value="1"/>
</dbReference>
<dbReference type="GO" id="GO:0006355">
    <property type="term" value="P:regulation of DNA-templated transcription"/>
    <property type="evidence" value="ECO:0007669"/>
    <property type="project" value="InterPro"/>
</dbReference>